<sequence length="276" mass="31866">MNPKPAQYYLNRSKGEYEWMESRLSHYVSKMTGSEWDVVLDFGCGPGDVTKNILLSHCPNLTKIIAVDIQPDLVNFAKETFGHERIEYMILDITENTPPQWGKMFDKVFAFFSFHYVKDFIKFMKILRGVLKPGGYFLSLGLASAPHFSTWLEMSKTEEWKEYFIGIEKYIPATYMSKDFCTEFKKLSDECGFVPIAVTSSVVPITFDSEKQVMDFYVSVLPEDNVKQLKLENFDKFLEDYRRVLNKYGLTYNADGTVTTQTTLLEICLQSTNSTN</sequence>
<name>A0ABM1BDH1_LIMPO</name>
<accession>A0ABM1BDH1</accession>
<evidence type="ECO:0000313" key="3">
    <source>
        <dbReference type="RefSeq" id="XP_013779769.2"/>
    </source>
</evidence>
<dbReference type="SUPFAM" id="SSF53335">
    <property type="entry name" value="S-adenosyl-L-methionine-dependent methyltransferases"/>
    <property type="match status" value="1"/>
</dbReference>
<dbReference type="InterPro" id="IPR029063">
    <property type="entry name" value="SAM-dependent_MTases_sf"/>
</dbReference>
<dbReference type="RefSeq" id="XP_013779769.2">
    <property type="nucleotide sequence ID" value="XM_013924315.2"/>
</dbReference>
<dbReference type="Proteomes" id="UP000694941">
    <property type="component" value="Unplaced"/>
</dbReference>
<dbReference type="InterPro" id="IPR013216">
    <property type="entry name" value="Methyltransf_11"/>
</dbReference>
<dbReference type="Pfam" id="PF08241">
    <property type="entry name" value="Methyltransf_11"/>
    <property type="match status" value="1"/>
</dbReference>
<organism evidence="2 3">
    <name type="scientific">Limulus polyphemus</name>
    <name type="common">Atlantic horseshoe crab</name>
    <dbReference type="NCBI Taxonomy" id="6850"/>
    <lineage>
        <taxon>Eukaryota</taxon>
        <taxon>Metazoa</taxon>
        <taxon>Ecdysozoa</taxon>
        <taxon>Arthropoda</taxon>
        <taxon>Chelicerata</taxon>
        <taxon>Merostomata</taxon>
        <taxon>Xiphosura</taxon>
        <taxon>Limulidae</taxon>
        <taxon>Limulus</taxon>
    </lineage>
</organism>
<feature type="domain" description="Methyltransferase type 11" evidence="1">
    <location>
        <begin position="40"/>
        <end position="138"/>
    </location>
</feature>
<dbReference type="PANTHER" id="PTHR43861:SF1">
    <property type="entry name" value="TRANS-ACONITATE 2-METHYLTRANSFERASE"/>
    <property type="match status" value="1"/>
</dbReference>
<protein>
    <submittedName>
        <fullName evidence="3">Juvenile hormone acid O-methyltransferase-like</fullName>
    </submittedName>
</protein>
<gene>
    <name evidence="3" type="primary">LOC106464190</name>
</gene>
<reference evidence="3" key="1">
    <citation type="submission" date="2025-08" db="UniProtKB">
        <authorList>
            <consortium name="RefSeq"/>
        </authorList>
    </citation>
    <scope>IDENTIFICATION</scope>
    <source>
        <tissue evidence="3">Muscle</tissue>
    </source>
</reference>
<evidence type="ECO:0000313" key="2">
    <source>
        <dbReference type="Proteomes" id="UP000694941"/>
    </source>
</evidence>
<dbReference type="Gene3D" id="3.40.50.150">
    <property type="entry name" value="Vaccinia Virus protein VP39"/>
    <property type="match status" value="1"/>
</dbReference>
<evidence type="ECO:0000259" key="1">
    <source>
        <dbReference type="Pfam" id="PF08241"/>
    </source>
</evidence>
<proteinExistence type="predicted"/>
<dbReference type="GeneID" id="106464190"/>
<dbReference type="CDD" id="cd02440">
    <property type="entry name" value="AdoMet_MTases"/>
    <property type="match status" value="1"/>
</dbReference>
<keyword evidence="2" id="KW-1185">Reference proteome</keyword>
<dbReference type="PANTHER" id="PTHR43861">
    <property type="entry name" value="TRANS-ACONITATE 2-METHYLTRANSFERASE-RELATED"/>
    <property type="match status" value="1"/>
</dbReference>